<dbReference type="Pfam" id="PF24001">
    <property type="entry name" value="DUF7317"/>
    <property type="match status" value="1"/>
</dbReference>
<dbReference type="EMBL" id="SESI01000001">
    <property type="protein sequence ID" value="TQQ81744.1"/>
    <property type="molecule type" value="Genomic_DNA"/>
</dbReference>
<keyword evidence="2" id="KW-1185">Reference proteome</keyword>
<protein>
    <submittedName>
        <fullName evidence="1">Uncharacterized protein</fullName>
    </submittedName>
</protein>
<name>A0A544QQL8_9EURY</name>
<gene>
    <name evidence="1" type="ORF">EWF95_02060</name>
</gene>
<dbReference type="InterPro" id="IPR055741">
    <property type="entry name" value="DUF7317"/>
</dbReference>
<accession>A0A544QQL8</accession>
<evidence type="ECO:0000313" key="1">
    <source>
        <dbReference type="EMBL" id="TQQ81744.1"/>
    </source>
</evidence>
<organism evidence="1 2">
    <name type="scientific">Halonotius roseus</name>
    <dbReference type="NCBI Taxonomy" id="2511997"/>
    <lineage>
        <taxon>Archaea</taxon>
        <taxon>Methanobacteriati</taxon>
        <taxon>Methanobacteriota</taxon>
        <taxon>Stenosarchaea group</taxon>
        <taxon>Halobacteria</taxon>
        <taxon>Halobacteriales</taxon>
        <taxon>Haloferacaceae</taxon>
        <taxon>Halonotius</taxon>
    </lineage>
</organism>
<sequence length="60" mass="6537">MATDSLMIALTLYRCGTLTFGQAATRAGQSPESFARVLDRFDVPYCTEQPPTAPRSEPTV</sequence>
<dbReference type="RefSeq" id="WP_142442372.1">
    <property type="nucleotide sequence ID" value="NZ_SESI01000001.1"/>
</dbReference>
<proteinExistence type="predicted"/>
<reference evidence="1 2" key="1">
    <citation type="submission" date="2019-02" db="EMBL/GenBank/DDBJ databases">
        <title>Halonotius sp. a new haloqrchaeon isolated from saline water.</title>
        <authorList>
            <person name="Duran-Viseras A."/>
            <person name="Sanchez-Porro C."/>
            <person name="Ventosa A."/>
        </authorList>
    </citation>
    <scope>NUCLEOTIDE SEQUENCE [LARGE SCALE GENOMIC DNA]</scope>
    <source>
        <strain evidence="1 2">F9-27</strain>
    </source>
</reference>
<evidence type="ECO:0000313" key="2">
    <source>
        <dbReference type="Proteomes" id="UP000315385"/>
    </source>
</evidence>
<dbReference type="AlphaFoldDB" id="A0A544QQL8"/>
<dbReference type="OrthoDB" id="225412at2157"/>
<dbReference type="Proteomes" id="UP000315385">
    <property type="component" value="Unassembled WGS sequence"/>
</dbReference>
<comment type="caution">
    <text evidence="1">The sequence shown here is derived from an EMBL/GenBank/DDBJ whole genome shotgun (WGS) entry which is preliminary data.</text>
</comment>